<evidence type="ECO:0000313" key="2">
    <source>
        <dbReference type="Proteomes" id="UP000267464"/>
    </source>
</evidence>
<dbReference type="Proteomes" id="UP000267464">
    <property type="component" value="Unassembled WGS sequence"/>
</dbReference>
<reference evidence="1 2" key="1">
    <citation type="submission" date="2018-08" db="EMBL/GenBank/DDBJ databases">
        <authorList>
            <person name="Khan S.A."/>
            <person name="Jeon C.O."/>
            <person name="Chun B.H."/>
            <person name="Jeong S.E."/>
        </authorList>
    </citation>
    <scope>NUCLEOTIDE SEQUENCE [LARGE SCALE GENOMIC DNA]</scope>
    <source>
        <strain evidence="1 2">S-16</strain>
    </source>
</reference>
<comment type="caution">
    <text evidence="1">The sequence shown here is derived from an EMBL/GenBank/DDBJ whole genome shotgun (WGS) entry which is preliminary data.</text>
</comment>
<dbReference type="AlphaFoldDB" id="A0A3N7HNV4"/>
<protein>
    <submittedName>
        <fullName evidence="1">Uncharacterized protein</fullName>
    </submittedName>
</protein>
<keyword evidence="2" id="KW-1185">Reference proteome</keyword>
<evidence type="ECO:0000313" key="1">
    <source>
        <dbReference type="EMBL" id="RQP22786.1"/>
    </source>
</evidence>
<name>A0A3N7HNV4_9BURK</name>
<sequence length="106" mass="11802">MPLFGPAPATTADNFSDRTMKLVSFMMERQSQSASVRQCEHDVCDWIDGWRRSEARCAGAQQHFASTELGIILRVLNGPSPTGPKFEDSANQQLCWLLARCLSQQA</sequence>
<accession>A0A3N7HNV4</accession>
<reference evidence="1 2" key="2">
    <citation type="submission" date="2018-12" db="EMBL/GenBank/DDBJ databases">
        <title>Rhizobacter gummiphilus sp. nov., a rubber-degrading bacterium isolated from the soil of a botanical garden in Japan.</title>
        <authorList>
            <person name="Shunsuke S.S."/>
        </authorList>
    </citation>
    <scope>NUCLEOTIDE SEQUENCE [LARGE SCALE GENOMIC DNA]</scope>
    <source>
        <strain evidence="1 2">S-16</strain>
    </source>
</reference>
<organism evidence="1 2">
    <name type="scientific">Piscinibacter terrae</name>
    <dbReference type="NCBI Taxonomy" id="2496871"/>
    <lineage>
        <taxon>Bacteria</taxon>
        <taxon>Pseudomonadati</taxon>
        <taxon>Pseudomonadota</taxon>
        <taxon>Betaproteobacteria</taxon>
        <taxon>Burkholderiales</taxon>
        <taxon>Sphaerotilaceae</taxon>
        <taxon>Piscinibacter</taxon>
    </lineage>
</organism>
<dbReference type="OrthoDB" id="8688459at2"/>
<proteinExistence type="predicted"/>
<dbReference type="EMBL" id="QUSW01000006">
    <property type="protein sequence ID" value="RQP22786.1"/>
    <property type="molecule type" value="Genomic_DNA"/>
</dbReference>
<dbReference type="RefSeq" id="WP_124542358.1">
    <property type="nucleotide sequence ID" value="NZ_QUSW01000006.1"/>
</dbReference>
<gene>
    <name evidence="1" type="ORF">DZC73_21055</name>
</gene>